<comment type="caution">
    <text evidence="1">The sequence shown here is derived from an EMBL/GenBank/DDBJ whole genome shotgun (WGS) entry which is preliminary data.</text>
</comment>
<reference evidence="1" key="1">
    <citation type="journal article" date="2014" name="Front. Microbiol.">
        <title>High frequency of phylogenetically diverse reductive dehalogenase-homologous genes in deep subseafloor sedimentary metagenomes.</title>
        <authorList>
            <person name="Kawai M."/>
            <person name="Futagami T."/>
            <person name="Toyoda A."/>
            <person name="Takaki Y."/>
            <person name="Nishi S."/>
            <person name="Hori S."/>
            <person name="Arai W."/>
            <person name="Tsubouchi T."/>
            <person name="Morono Y."/>
            <person name="Uchiyama I."/>
            <person name="Ito T."/>
            <person name="Fujiyama A."/>
            <person name="Inagaki F."/>
            <person name="Takami H."/>
        </authorList>
    </citation>
    <scope>NUCLEOTIDE SEQUENCE</scope>
    <source>
        <strain evidence="1">Expedition CK06-06</strain>
    </source>
</reference>
<dbReference type="AlphaFoldDB" id="X0Z304"/>
<sequence length="50" mass="5678">MKLPLDTVLQSIDPKTTISARPKENAMHELADEMIRLSQVTRNTKRQAAE</sequence>
<accession>X0Z304</accession>
<organism evidence="1">
    <name type="scientific">marine sediment metagenome</name>
    <dbReference type="NCBI Taxonomy" id="412755"/>
    <lineage>
        <taxon>unclassified sequences</taxon>
        <taxon>metagenomes</taxon>
        <taxon>ecological metagenomes</taxon>
    </lineage>
</organism>
<gene>
    <name evidence="1" type="ORF">S01H1_77818</name>
</gene>
<proteinExistence type="predicted"/>
<protein>
    <submittedName>
        <fullName evidence="1">Uncharacterized protein</fullName>
    </submittedName>
</protein>
<name>X0Z304_9ZZZZ</name>
<dbReference type="EMBL" id="BARS01052332">
    <property type="protein sequence ID" value="GAG52877.1"/>
    <property type="molecule type" value="Genomic_DNA"/>
</dbReference>
<evidence type="ECO:0000313" key="1">
    <source>
        <dbReference type="EMBL" id="GAG52877.1"/>
    </source>
</evidence>